<organism evidence="1 2">
    <name type="scientific">Aphis craccivora</name>
    <name type="common">Cowpea aphid</name>
    <dbReference type="NCBI Taxonomy" id="307492"/>
    <lineage>
        <taxon>Eukaryota</taxon>
        <taxon>Metazoa</taxon>
        <taxon>Ecdysozoa</taxon>
        <taxon>Arthropoda</taxon>
        <taxon>Hexapoda</taxon>
        <taxon>Insecta</taxon>
        <taxon>Pterygota</taxon>
        <taxon>Neoptera</taxon>
        <taxon>Paraneoptera</taxon>
        <taxon>Hemiptera</taxon>
        <taxon>Sternorrhyncha</taxon>
        <taxon>Aphidomorpha</taxon>
        <taxon>Aphidoidea</taxon>
        <taxon>Aphididae</taxon>
        <taxon>Aphidini</taxon>
        <taxon>Aphis</taxon>
        <taxon>Aphis</taxon>
    </lineage>
</organism>
<evidence type="ECO:0000313" key="2">
    <source>
        <dbReference type="Proteomes" id="UP000478052"/>
    </source>
</evidence>
<dbReference type="AlphaFoldDB" id="A0A6G0Z822"/>
<dbReference type="InterPro" id="IPR033562">
    <property type="entry name" value="PLPL"/>
</dbReference>
<dbReference type="GO" id="GO:0005737">
    <property type="term" value="C:cytoplasm"/>
    <property type="evidence" value="ECO:0007669"/>
    <property type="project" value="TreeGrafter"/>
</dbReference>
<accession>A0A6G0Z822</accession>
<dbReference type="InterPro" id="IPR016035">
    <property type="entry name" value="Acyl_Trfase/lysoPLipase"/>
</dbReference>
<dbReference type="EMBL" id="VUJU01001090">
    <property type="protein sequence ID" value="KAF0766854.1"/>
    <property type="molecule type" value="Genomic_DNA"/>
</dbReference>
<keyword evidence="2" id="KW-1185">Reference proteome</keyword>
<protein>
    <submittedName>
        <fullName evidence="1">Patatin-like phospholipase domain-containing protein 2 isoform X1</fullName>
    </submittedName>
</protein>
<dbReference type="SUPFAM" id="SSF52151">
    <property type="entry name" value="FabD/lysophospholipase-like"/>
    <property type="match status" value="1"/>
</dbReference>
<evidence type="ECO:0000313" key="1">
    <source>
        <dbReference type="EMBL" id="KAF0766854.1"/>
    </source>
</evidence>
<sequence length="454" mass="51843">MVNSLFKYTKYKWRLAMTEIKIIEEVLLASAFIPVFSGFVPPLVGKYRYIDGGFTDNLPILDKNTITISPFSGLTDICPCDNPIQKYLLKISNNSFEVTKTNCFRVARIMFPPEPEMLAKLCYQGFDDALIFLQKYNLITCNMCLIQRKCFVLSKKNIYEMTGYNSSCIDCKWNNAFSKVQGMPYSITYTLDRYIDSHNSIFNGFLKSKSMLLAKLFTLPYIVVADLACEFVMKIMCSSKHFQKSMWTLSKYAINSLLHFIDIFSVTGLEFATKILSYNWMSIETHVKDSPYYYYYNKSLTASSITIDSSGYTSTELFILKSVKLHDDNIKSIGFEKYSSTCWNLLTSEITLKTSSKITSNETQYTTKEAFRGLDLFHMNAYHTLAILVTHYTSKTAKRISERVSFKIQEKNQSNQQWSGLSSVDCDPLAIRVTGQTGVSVILLCTCVLDFGEA</sequence>
<dbReference type="GO" id="GO:0016020">
    <property type="term" value="C:membrane"/>
    <property type="evidence" value="ECO:0007669"/>
    <property type="project" value="TreeGrafter"/>
</dbReference>
<dbReference type="OrthoDB" id="197155at2759"/>
<gene>
    <name evidence="1" type="ORF">FWK35_00002941</name>
</gene>
<proteinExistence type="predicted"/>
<dbReference type="Proteomes" id="UP000478052">
    <property type="component" value="Unassembled WGS sequence"/>
</dbReference>
<dbReference type="GO" id="GO:0055088">
    <property type="term" value="P:lipid homeostasis"/>
    <property type="evidence" value="ECO:0007669"/>
    <property type="project" value="TreeGrafter"/>
</dbReference>
<dbReference type="PANTHER" id="PTHR12406">
    <property type="entry name" value="CALCIUM-INDEPENDENT PHOSPHOLIPASE A2 IPLA2 -RELATED"/>
    <property type="match status" value="1"/>
</dbReference>
<reference evidence="1 2" key="1">
    <citation type="submission" date="2019-08" db="EMBL/GenBank/DDBJ databases">
        <title>Whole genome of Aphis craccivora.</title>
        <authorList>
            <person name="Voronova N.V."/>
            <person name="Shulinski R.S."/>
            <person name="Bandarenka Y.V."/>
            <person name="Zhorov D.G."/>
            <person name="Warner D."/>
        </authorList>
    </citation>
    <scope>NUCLEOTIDE SEQUENCE [LARGE SCALE GENOMIC DNA]</scope>
    <source>
        <strain evidence="1">180601</strain>
        <tissue evidence="1">Whole Body</tissue>
    </source>
</reference>
<dbReference type="PANTHER" id="PTHR12406:SF41">
    <property type="entry name" value="BRUMMER, ISOFORM B-RELATED"/>
    <property type="match status" value="1"/>
</dbReference>
<dbReference type="GO" id="GO:0005811">
    <property type="term" value="C:lipid droplet"/>
    <property type="evidence" value="ECO:0007669"/>
    <property type="project" value="TreeGrafter"/>
</dbReference>
<dbReference type="Gene3D" id="3.40.1090.10">
    <property type="entry name" value="Cytosolic phospholipase A2 catalytic domain"/>
    <property type="match status" value="1"/>
</dbReference>
<dbReference type="GO" id="GO:0004806">
    <property type="term" value="F:triacylglycerol lipase activity"/>
    <property type="evidence" value="ECO:0007669"/>
    <property type="project" value="TreeGrafter"/>
</dbReference>
<name>A0A6G0Z822_APHCR</name>
<comment type="caution">
    <text evidence="1">The sequence shown here is derived from an EMBL/GenBank/DDBJ whole genome shotgun (WGS) entry which is preliminary data.</text>
</comment>
<dbReference type="GO" id="GO:0019433">
    <property type="term" value="P:triglyceride catabolic process"/>
    <property type="evidence" value="ECO:0007669"/>
    <property type="project" value="TreeGrafter"/>
</dbReference>